<evidence type="ECO:0000313" key="2">
    <source>
        <dbReference type="EMBL" id="GAG01122.1"/>
    </source>
</evidence>
<dbReference type="EMBL" id="BARS01029118">
    <property type="protein sequence ID" value="GAG01122.1"/>
    <property type="molecule type" value="Genomic_DNA"/>
</dbReference>
<protein>
    <submittedName>
        <fullName evidence="2">Uncharacterized protein</fullName>
    </submittedName>
</protein>
<dbReference type="GO" id="GO:0005524">
    <property type="term" value="F:ATP binding"/>
    <property type="evidence" value="ECO:0007669"/>
    <property type="project" value="InterPro"/>
</dbReference>
<dbReference type="GO" id="GO:0009029">
    <property type="term" value="F:lipid-A 4'-kinase activity"/>
    <property type="evidence" value="ECO:0007669"/>
    <property type="project" value="InterPro"/>
</dbReference>
<keyword evidence="1" id="KW-1133">Transmembrane helix</keyword>
<dbReference type="GO" id="GO:0016020">
    <property type="term" value="C:membrane"/>
    <property type="evidence" value="ECO:0007669"/>
    <property type="project" value="GOC"/>
</dbReference>
<accession>X0UPB9</accession>
<sequence>MGTSLARAGLTCLAAGYQLGIAAWSIYHNRWAQPARAGIPVISVGNVVVGGSGKTPAAMALADRLSRLGRRVG</sequence>
<comment type="caution">
    <text evidence="2">The sequence shown here is derived from an EMBL/GenBank/DDBJ whole genome shotgun (WGS) entry which is preliminary data.</text>
</comment>
<dbReference type="Pfam" id="PF02606">
    <property type="entry name" value="LpxK"/>
    <property type="match status" value="1"/>
</dbReference>
<reference evidence="2" key="1">
    <citation type="journal article" date="2014" name="Front. Microbiol.">
        <title>High frequency of phylogenetically diverse reductive dehalogenase-homologous genes in deep subseafloor sedimentary metagenomes.</title>
        <authorList>
            <person name="Kawai M."/>
            <person name="Futagami T."/>
            <person name="Toyoda A."/>
            <person name="Takaki Y."/>
            <person name="Nishi S."/>
            <person name="Hori S."/>
            <person name="Arai W."/>
            <person name="Tsubouchi T."/>
            <person name="Morono Y."/>
            <person name="Uchiyama I."/>
            <person name="Ito T."/>
            <person name="Fujiyama A."/>
            <person name="Inagaki F."/>
            <person name="Takami H."/>
        </authorList>
    </citation>
    <scope>NUCLEOTIDE SEQUENCE</scope>
    <source>
        <strain evidence="2">Expedition CK06-06</strain>
    </source>
</reference>
<keyword evidence="1" id="KW-0812">Transmembrane</keyword>
<organism evidence="2">
    <name type="scientific">marine sediment metagenome</name>
    <dbReference type="NCBI Taxonomy" id="412755"/>
    <lineage>
        <taxon>unclassified sequences</taxon>
        <taxon>metagenomes</taxon>
        <taxon>ecological metagenomes</taxon>
    </lineage>
</organism>
<proteinExistence type="predicted"/>
<dbReference type="UniPathway" id="UPA00359">
    <property type="reaction ID" value="UER00482"/>
</dbReference>
<dbReference type="GO" id="GO:0009245">
    <property type="term" value="P:lipid A biosynthetic process"/>
    <property type="evidence" value="ECO:0007669"/>
    <property type="project" value="InterPro"/>
</dbReference>
<feature type="non-terminal residue" evidence="2">
    <location>
        <position position="73"/>
    </location>
</feature>
<gene>
    <name evidence="2" type="ORF">S01H1_45556</name>
</gene>
<dbReference type="InterPro" id="IPR003758">
    <property type="entry name" value="LpxK"/>
</dbReference>
<name>X0UPB9_9ZZZZ</name>
<dbReference type="AlphaFoldDB" id="X0UPB9"/>
<evidence type="ECO:0000256" key="1">
    <source>
        <dbReference type="SAM" id="Phobius"/>
    </source>
</evidence>
<feature type="transmembrane region" description="Helical" evidence="1">
    <location>
        <begin position="6"/>
        <end position="27"/>
    </location>
</feature>
<keyword evidence="1" id="KW-0472">Membrane</keyword>